<dbReference type="KEGG" id="lth:KLTH0A01914g"/>
<dbReference type="InterPro" id="IPR027417">
    <property type="entry name" value="P-loop_NTPase"/>
</dbReference>
<dbReference type="CDD" id="cd03232">
    <property type="entry name" value="ABCG_PDR_domain2"/>
    <property type="match status" value="1"/>
</dbReference>
<comment type="subcellular location">
    <subcellularLocation>
        <location evidence="1">Membrane</location>
        <topology evidence="1">Multi-pass membrane protein</topology>
    </subcellularLocation>
</comment>
<dbReference type="InterPro" id="IPR034003">
    <property type="entry name" value="ABCG_PDR_2"/>
</dbReference>
<dbReference type="STRING" id="559295.C5DBE4"/>
<dbReference type="CDD" id="cd03233">
    <property type="entry name" value="ABCG_PDR_domain1"/>
    <property type="match status" value="1"/>
</dbReference>
<dbReference type="RefSeq" id="XP_002551543.1">
    <property type="nucleotide sequence ID" value="XM_002551497.1"/>
</dbReference>
<dbReference type="Pfam" id="PF06422">
    <property type="entry name" value="PDR_CDR"/>
    <property type="match status" value="1"/>
</dbReference>
<dbReference type="OrthoDB" id="245989at2759"/>
<evidence type="ECO:0000256" key="2">
    <source>
        <dbReference type="ARBA" id="ARBA00006012"/>
    </source>
</evidence>
<dbReference type="FunFam" id="3.40.50.300:FF:000054">
    <property type="entry name" value="ABC multidrug transporter atrF"/>
    <property type="match status" value="1"/>
</dbReference>
<feature type="transmembrane region" description="Helical" evidence="12">
    <location>
        <begin position="768"/>
        <end position="785"/>
    </location>
</feature>
<keyword evidence="7" id="KW-0067">ATP-binding</keyword>
<name>C5DBE4_LACTC</name>
<dbReference type="FunCoup" id="C5DBE4">
    <property type="interactions" value="275"/>
</dbReference>
<dbReference type="InterPro" id="IPR003593">
    <property type="entry name" value="AAA+_ATPase"/>
</dbReference>
<dbReference type="PROSITE" id="PS00211">
    <property type="entry name" value="ABC_TRANSPORTER_1"/>
    <property type="match status" value="1"/>
</dbReference>
<feature type="transmembrane region" description="Helical" evidence="12">
    <location>
        <begin position="1302"/>
        <end position="1326"/>
    </location>
</feature>
<dbReference type="Gene3D" id="3.40.50.300">
    <property type="entry name" value="P-loop containing nucleotide triphosphate hydrolases"/>
    <property type="match status" value="2"/>
</dbReference>
<feature type="domain" description="ABC transporter" evidence="13">
    <location>
        <begin position="153"/>
        <end position="407"/>
    </location>
</feature>
<proteinExistence type="inferred from homology"/>
<dbReference type="InParanoid" id="C5DBE4"/>
<keyword evidence="15" id="KW-1185">Reference proteome</keyword>
<dbReference type="InterPro" id="IPR010929">
    <property type="entry name" value="PDR_CDR_ABC"/>
</dbReference>
<evidence type="ECO:0000256" key="12">
    <source>
        <dbReference type="SAM" id="Phobius"/>
    </source>
</evidence>
<evidence type="ECO:0000313" key="15">
    <source>
        <dbReference type="Proteomes" id="UP000002036"/>
    </source>
</evidence>
<dbReference type="PANTHER" id="PTHR19241">
    <property type="entry name" value="ATP-BINDING CASSETTE TRANSPORTER"/>
    <property type="match status" value="1"/>
</dbReference>
<sequence length="1499" mass="168303">MSADVQAKSGAEPRSGAASSRSEAEHEAAYTGPGTKEEFQDARQSDGQAARDHIVRLMARRTSSVGEEEDLDPEVLSRVETLARTLSSHRMRNGVLQVDPDDFDAEAIIRAHVRGSEEQGIHLRRAGVIGENFTVVGKDCSSVEAQTFEDILLLPRTIFRGIREAKNRKTRDIVRNANILARPGEMILVLGRPGAGCSSFLKTVSGEVDNFEEVRGEISYDGISQKEMMAKFKTDVIYNGETDVHFPHLTVQQTLDFALSCTTPQKRLDNASRSEYITAMRELYGTIFGLRHTYNTKVGNDFVRGVSGGERKRVSIAEALASRGSIYCWDNATRGLDASTALEFAQAIRIMTNLQKSVAFVTIYQASENIYECFDKVTVLFDGRQIYYGHVEDAKAYFKKLGFLCPARQASAEFLTALTDPNGLHEYVPGFENKVPRTADEFEKLWLESQEYQDLLKDIDNYKRETEAEKTKELFSASLAQEKSKLNRKKSKYTVSFAEQVKLCTKRGVQRIYGDKAYTITNLIASIIQSLVSGSLYYNLPSGVSGAFSRGGVFYFSILYVSLMGLAKISLDGRPVVQKHKSYSLYHPAAEALATSLSEFPFRFLSQTCFYIIIYFLSGLTREANRFFTSFLFLILCSESINAFFELITAFSSSVAQANSIAGTSLMALVLYSTYMIQLESMHPWFKWISYCIPIRYTFESMLNSEFHARKMDCTGSIIPAGPAYANVATENQVCAFVGSKPGQDYVNGDDYIKANYGYKYDHTWRNLGFLFAFLAVYVALKCLITELNTTSMGSGDTLVFKKGAKRVSPSSDEESREKSLTMSEAKKNLDSNASTSGSSAEALQGLKSTGIFIWRNVCYTIPYRGSTRRLLDNVSGYCAPGTLTALMGESGAGKTTLLNTLAQRNVGIITGDMLVNGNHIDASFERRTGYVQQQDVHVKEMTVRESLQFAARMRRPQSVPEAEKMAYVEDIIEILDMEEYADALVGDVGYGLNVEQRKKVSIGVELAAKPDLLLFLDEPTSGLDSQSSWAIVQLMRRLAEAGQSILCTIHQPSATLFEQFDRLLLLKKGGQTVYFGPIGKNSRTLLNYFEGNGARKCEHTENPAEYILEAIGAGATASVKEDWHEIWTNSPQFNEANEEIENYLRDSKQNSPPADKNEKISKYATSYSYQFRYVLQRTATIFWRNSEYLIAKMMLYISAGLFIGFTFYNVGTSYRGLQNTMFAAFMALIVSAPAMNQIQARAIASRELFEVRESKSNTFHWIFLLLTQYLCEIPYHLVFSTLFFVAFYFPLRVHFAATYSGVFFLNYCIMFQLYLVGLGLMLLYAAPNLPSAGVLLSLCLSFLISFCGVVQPASLMPGFWTFMWKASPYTYFVQNAISLVLHKKPVRCKKNEMSYVNPPAGQTCGEYMSAFLKTAAGYINNPNDTENCGYCVFEVGDDYLSQISVKYSYLWRNFGFFWVYICFNIFAMAVLYYIFHVRSFSLKQTKLGKMIMGKMKKE</sequence>
<feature type="transmembrane region" description="Helical" evidence="12">
    <location>
        <begin position="1190"/>
        <end position="1209"/>
    </location>
</feature>
<dbReference type="InterPro" id="IPR017871">
    <property type="entry name" value="ABC_transporter-like_CS"/>
</dbReference>
<evidence type="ECO:0000256" key="5">
    <source>
        <dbReference type="ARBA" id="ARBA00022737"/>
    </source>
</evidence>
<keyword evidence="5" id="KW-0677">Repeat</keyword>
<dbReference type="SUPFAM" id="SSF52540">
    <property type="entry name" value="P-loop containing nucleoside triphosphate hydrolases"/>
    <property type="match status" value="2"/>
</dbReference>
<dbReference type="Pfam" id="PF00005">
    <property type="entry name" value="ABC_tran"/>
    <property type="match status" value="2"/>
</dbReference>
<evidence type="ECO:0000259" key="13">
    <source>
        <dbReference type="PROSITE" id="PS50893"/>
    </source>
</evidence>
<dbReference type="EMBL" id="CU928165">
    <property type="protein sequence ID" value="CAR21101.1"/>
    <property type="molecule type" value="Genomic_DNA"/>
</dbReference>
<evidence type="ECO:0000313" key="14">
    <source>
        <dbReference type="EMBL" id="CAR21101.1"/>
    </source>
</evidence>
<feature type="transmembrane region" description="Helical" evidence="12">
    <location>
        <begin position="1456"/>
        <end position="1476"/>
    </location>
</feature>
<evidence type="ECO:0000256" key="3">
    <source>
        <dbReference type="ARBA" id="ARBA00022448"/>
    </source>
</evidence>
<dbReference type="OMA" id="FAHRCCG"/>
<dbReference type="Proteomes" id="UP000002036">
    <property type="component" value="Chromosome A"/>
</dbReference>
<keyword evidence="9 12" id="KW-0472">Membrane</keyword>
<protein>
    <submittedName>
        <fullName evidence="14">KLTH0A01914p</fullName>
    </submittedName>
</protein>
<organism evidence="14 15">
    <name type="scientific">Lachancea thermotolerans (strain ATCC 56472 / CBS 6340 / NRRL Y-8284)</name>
    <name type="common">Yeast</name>
    <name type="synonym">Kluyveromyces thermotolerans</name>
    <dbReference type="NCBI Taxonomy" id="559295"/>
    <lineage>
        <taxon>Eukaryota</taxon>
        <taxon>Fungi</taxon>
        <taxon>Dikarya</taxon>
        <taxon>Ascomycota</taxon>
        <taxon>Saccharomycotina</taxon>
        <taxon>Saccharomycetes</taxon>
        <taxon>Saccharomycetales</taxon>
        <taxon>Saccharomycetaceae</taxon>
        <taxon>Lachancea</taxon>
    </lineage>
</organism>
<dbReference type="SMART" id="SM00382">
    <property type="entry name" value="AAA"/>
    <property type="match status" value="2"/>
</dbReference>
<dbReference type="InterPro" id="IPR034001">
    <property type="entry name" value="ABCG_PDR_1"/>
</dbReference>
<dbReference type="FunFam" id="3.40.50.300:FF:001460">
    <property type="entry name" value="ATP-binding cassette transporter"/>
    <property type="match status" value="1"/>
</dbReference>
<dbReference type="InterPro" id="IPR043926">
    <property type="entry name" value="ABCG_dom"/>
</dbReference>
<dbReference type="HOGENOM" id="CLU_000604_35_0_1"/>
<feature type="domain" description="ABC transporter" evidence="13">
    <location>
        <begin position="853"/>
        <end position="1094"/>
    </location>
</feature>
<dbReference type="GO" id="GO:0005524">
    <property type="term" value="F:ATP binding"/>
    <property type="evidence" value="ECO:0007669"/>
    <property type="project" value="UniProtKB-KW"/>
</dbReference>
<evidence type="ECO:0000256" key="8">
    <source>
        <dbReference type="ARBA" id="ARBA00022989"/>
    </source>
</evidence>
<feature type="transmembrane region" description="Helical" evidence="12">
    <location>
        <begin position="604"/>
        <end position="621"/>
    </location>
</feature>
<evidence type="ECO:0000256" key="11">
    <source>
        <dbReference type="SAM" id="MobiDB-lite"/>
    </source>
</evidence>
<dbReference type="PROSITE" id="PS50893">
    <property type="entry name" value="ABC_TRANSPORTER_2"/>
    <property type="match status" value="2"/>
</dbReference>
<dbReference type="InterPro" id="IPR003439">
    <property type="entry name" value="ABC_transporter-like_ATP-bd"/>
</dbReference>
<dbReference type="Pfam" id="PF19055">
    <property type="entry name" value="ABC2_membrane_7"/>
    <property type="match status" value="1"/>
</dbReference>
<gene>
    <name evidence="14" type="ordered locus">KLTH0A01914g</name>
</gene>
<feature type="compositionally biased region" description="Basic and acidic residues" evidence="11">
    <location>
        <begin position="35"/>
        <end position="48"/>
    </location>
</feature>
<evidence type="ECO:0000256" key="10">
    <source>
        <dbReference type="ARBA" id="ARBA00023180"/>
    </source>
</evidence>
<reference evidence="14 15" key="1">
    <citation type="journal article" date="2009" name="Genome Res.">
        <title>Comparative genomics of protoploid Saccharomycetaceae.</title>
        <authorList>
            <consortium name="The Genolevures Consortium"/>
            <person name="Souciet J.-L."/>
            <person name="Dujon B."/>
            <person name="Gaillardin C."/>
            <person name="Johnston M."/>
            <person name="Baret P.V."/>
            <person name="Cliften P."/>
            <person name="Sherman D.J."/>
            <person name="Weissenbach J."/>
            <person name="Westhof E."/>
            <person name="Wincker P."/>
            <person name="Jubin C."/>
            <person name="Poulain J."/>
            <person name="Barbe V."/>
            <person name="Segurens B."/>
            <person name="Artiguenave F."/>
            <person name="Anthouard V."/>
            <person name="Vacherie B."/>
            <person name="Val M.-E."/>
            <person name="Fulton R.S."/>
            <person name="Minx P."/>
            <person name="Wilson R."/>
            <person name="Durrens P."/>
            <person name="Jean G."/>
            <person name="Marck C."/>
            <person name="Martin T."/>
            <person name="Nikolski M."/>
            <person name="Rolland T."/>
            <person name="Seret M.-L."/>
            <person name="Casaregola S."/>
            <person name="Despons L."/>
            <person name="Fairhead C."/>
            <person name="Fischer G."/>
            <person name="Lafontaine I."/>
            <person name="Leh V."/>
            <person name="Lemaire M."/>
            <person name="de Montigny J."/>
            <person name="Neuveglise C."/>
            <person name="Thierry A."/>
            <person name="Blanc-Lenfle I."/>
            <person name="Bleykasten C."/>
            <person name="Diffels J."/>
            <person name="Fritsch E."/>
            <person name="Frangeul L."/>
            <person name="Goeffon A."/>
            <person name="Jauniaux N."/>
            <person name="Kachouri-Lafond R."/>
            <person name="Payen C."/>
            <person name="Potier S."/>
            <person name="Pribylova L."/>
            <person name="Ozanne C."/>
            <person name="Richard G.-F."/>
            <person name="Sacerdot C."/>
            <person name="Straub M.-L."/>
            <person name="Talla E."/>
        </authorList>
    </citation>
    <scope>NUCLEOTIDE SEQUENCE [LARGE SCALE GENOMIC DNA]</scope>
    <source>
        <strain evidence="15">ATCC 56472 / CBS 6340 / NRRL Y-8284</strain>
    </source>
</reference>
<evidence type="ECO:0000256" key="1">
    <source>
        <dbReference type="ARBA" id="ARBA00004141"/>
    </source>
</evidence>
<feature type="compositionally biased region" description="Low complexity" evidence="11">
    <location>
        <begin position="9"/>
        <end position="21"/>
    </location>
</feature>
<keyword evidence="3" id="KW-0813">Transport</keyword>
<keyword evidence="4 12" id="KW-0812">Transmembrane</keyword>
<dbReference type="GeneID" id="8290338"/>
<feature type="transmembrane region" description="Helical" evidence="12">
    <location>
        <begin position="1333"/>
        <end position="1354"/>
    </location>
</feature>
<comment type="similarity">
    <text evidence="2">Belongs to the ABC transporter superfamily. ABCG family. PDR (TC 3.A.1.205) subfamily.</text>
</comment>
<evidence type="ECO:0000256" key="4">
    <source>
        <dbReference type="ARBA" id="ARBA00022692"/>
    </source>
</evidence>
<accession>C5DBE4</accession>
<evidence type="ECO:0000256" key="7">
    <source>
        <dbReference type="ARBA" id="ARBA00022840"/>
    </source>
</evidence>
<feature type="region of interest" description="Disordered" evidence="11">
    <location>
        <begin position="1"/>
        <end position="48"/>
    </location>
</feature>
<dbReference type="GO" id="GO:0140359">
    <property type="term" value="F:ABC-type transporter activity"/>
    <property type="evidence" value="ECO:0007669"/>
    <property type="project" value="InterPro"/>
</dbReference>
<feature type="transmembrane region" description="Helical" evidence="12">
    <location>
        <begin position="627"/>
        <end position="648"/>
    </location>
</feature>
<feature type="region of interest" description="Disordered" evidence="11">
    <location>
        <begin position="807"/>
        <end position="838"/>
    </location>
</feature>
<evidence type="ECO:0000256" key="6">
    <source>
        <dbReference type="ARBA" id="ARBA00022741"/>
    </source>
</evidence>
<feature type="compositionally biased region" description="Basic and acidic residues" evidence="11">
    <location>
        <begin position="814"/>
        <end position="830"/>
    </location>
</feature>
<keyword evidence="10" id="KW-0325">Glycoprotein</keyword>
<feature type="transmembrane region" description="Helical" evidence="12">
    <location>
        <begin position="1260"/>
        <end position="1290"/>
    </location>
</feature>
<dbReference type="Pfam" id="PF01061">
    <property type="entry name" value="ABC2_membrane"/>
    <property type="match status" value="2"/>
</dbReference>
<keyword evidence="8 12" id="KW-1133">Transmembrane helix</keyword>
<feature type="transmembrane region" description="Helical" evidence="12">
    <location>
        <begin position="660"/>
        <end position="678"/>
    </location>
</feature>
<evidence type="ECO:0000256" key="9">
    <source>
        <dbReference type="ARBA" id="ARBA00023136"/>
    </source>
</evidence>
<dbReference type="InterPro" id="IPR013525">
    <property type="entry name" value="ABC2_TM"/>
</dbReference>
<keyword evidence="6" id="KW-0547">Nucleotide-binding</keyword>
<dbReference type="GO" id="GO:0016887">
    <property type="term" value="F:ATP hydrolysis activity"/>
    <property type="evidence" value="ECO:0007669"/>
    <property type="project" value="InterPro"/>
</dbReference>
<dbReference type="GO" id="GO:0005886">
    <property type="term" value="C:plasma membrane"/>
    <property type="evidence" value="ECO:0007669"/>
    <property type="project" value="UniProtKB-ARBA"/>
</dbReference>
<dbReference type="eggNOG" id="KOG0065">
    <property type="taxonomic scope" value="Eukaryota"/>
</dbReference>